<keyword evidence="2" id="KW-1185">Reference proteome</keyword>
<evidence type="ECO:0000313" key="2">
    <source>
        <dbReference type="Proteomes" id="UP000040453"/>
    </source>
</evidence>
<name>A0A0A1MM73_9BACI</name>
<dbReference type="Pfam" id="PF05908">
    <property type="entry name" value="Gamma_PGA_hydro"/>
    <property type="match status" value="1"/>
</dbReference>
<protein>
    <recommendedName>
        <fullName evidence="3">Phage-related replication protein</fullName>
    </recommendedName>
</protein>
<dbReference type="OrthoDB" id="7721587at2"/>
<dbReference type="InterPro" id="IPR008585">
    <property type="entry name" value="Gamma_PGA_hydro"/>
</dbReference>
<evidence type="ECO:0000313" key="1">
    <source>
        <dbReference type="EMBL" id="CEI80914.1"/>
    </source>
</evidence>
<dbReference type="STRING" id="545501.BN997_00727"/>
<evidence type="ECO:0008006" key="3">
    <source>
        <dbReference type="Google" id="ProtNLM"/>
    </source>
</evidence>
<sequence>MKRNNFMIVGLALAVIMIAMLLVNGSNGNDKYKNFNELHQQERQDEDYRISSEERNPDIASIAIHGGGIEPGTTDLAEQLAFAGDYSFYSFQGIKASNNTDLHIDSTNFDEPEAVALVSDSYYTVSFHGYEDELEKHTYLGGLDEALAQSIEIELKKAGFSVSDAPKEINGEEKDNIVNQNRQSKGVQLEISTAQRMAFFEEGDFSSGNRDNRTEEFYDYVEAVGRALDGG</sequence>
<dbReference type="InterPro" id="IPR038128">
    <property type="entry name" value="Gamma_PGA_hydro_sf"/>
</dbReference>
<reference evidence="1 2" key="1">
    <citation type="submission" date="2014-11" db="EMBL/GenBank/DDBJ databases">
        <authorList>
            <person name="Urmite Genomes Urmite Genomes"/>
        </authorList>
    </citation>
    <scope>NUCLEOTIDE SEQUENCE [LARGE SCALE GENOMIC DNA]</scope>
    <source>
        <strain evidence="1 2">Oc5</strain>
    </source>
</reference>
<accession>A0A0A1MM73</accession>
<gene>
    <name evidence="1" type="ORF">BN997_00727</name>
</gene>
<dbReference type="Gene3D" id="3.40.630.100">
    <property type="entry name" value="Poly-gamma-glutamate hydrolase, zinc-binding motif"/>
    <property type="match status" value="1"/>
</dbReference>
<dbReference type="Proteomes" id="UP000040453">
    <property type="component" value="Unassembled WGS sequence"/>
</dbReference>
<organism evidence="1 2">
    <name type="scientific">Oceanobacillus oncorhynchi</name>
    <dbReference type="NCBI Taxonomy" id="545501"/>
    <lineage>
        <taxon>Bacteria</taxon>
        <taxon>Bacillati</taxon>
        <taxon>Bacillota</taxon>
        <taxon>Bacilli</taxon>
        <taxon>Bacillales</taxon>
        <taxon>Bacillaceae</taxon>
        <taxon>Oceanobacillus</taxon>
    </lineage>
</organism>
<dbReference type="EMBL" id="CDGG01000001">
    <property type="protein sequence ID" value="CEI80914.1"/>
    <property type="molecule type" value="Genomic_DNA"/>
</dbReference>
<dbReference type="RefSeq" id="WP_052484889.1">
    <property type="nucleotide sequence ID" value="NZ_CDGG01000001.1"/>
</dbReference>
<dbReference type="AlphaFoldDB" id="A0A0A1MM73"/>
<proteinExistence type="predicted"/>